<keyword evidence="3" id="KW-1185">Reference proteome</keyword>
<comment type="caution">
    <text evidence="2">The sequence shown here is derived from an EMBL/GenBank/DDBJ whole genome shotgun (WGS) entry which is preliminary data.</text>
</comment>
<proteinExistence type="predicted"/>
<evidence type="ECO:0000313" key="3">
    <source>
        <dbReference type="Proteomes" id="UP000245609"/>
    </source>
</evidence>
<organism evidence="2 3">
    <name type="scientific">Smittium megazygosporum</name>
    <dbReference type="NCBI Taxonomy" id="133381"/>
    <lineage>
        <taxon>Eukaryota</taxon>
        <taxon>Fungi</taxon>
        <taxon>Fungi incertae sedis</taxon>
        <taxon>Zoopagomycota</taxon>
        <taxon>Kickxellomycotina</taxon>
        <taxon>Harpellomycetes</taxon>
        <taxon>Harpellales</taxon>
        <taxon>Legeriomycetaceae</taxon>
        <taxon>Smittium</taxon>
    </lineage>
</organism>
<dbReference type="EMBL" id="MBFS01000295">
    <property type="protein sequence ID" value="PVV02959.1"/>
    <property type="molecule type" value="Genomic_DNA"/>
</dbReference>
<gene>
    <name evidence="2" type="ORF">BB560_002577</name>
</gene>
<accession>A0A2T9ZEE9</accession>
<sequence>MELPSRTPQLADLKTNTPLDQEEFDNIIETKKKKPFQQLHQYACSNATATARNQNIDKQAECNVCGDTRLIKGYVISEALIQIFVNPASKPPKIFQARAKTGAQIKAISVGASRRTAISVSCGLVQVNRQPMGTEHSGTGTQNPIPNEKCNKFYRTAESKSAPKNLEHPAINNAPVPLQEEDDQRGKKPTNNGGSITTIKEGNRRDNLRTYQEERLHDLPRFRRYLYAYSNSEELQKIPVLSMEWKRVPIQSTSIWTIPESVHIYKSPSTNINMGKNTGDTISSIFGRSADIRRNKEYMYQEYRNNTQENGRIGVQNQIRKISNKAITINKAFRNDNQFKGYELEGPIIENKRPQKRSLKITQCREDYYQELSQLYWEGSGYVSGFASQSSNVTPTLRVKEPSSSSIEVMDFYSIHYKAGNPEFKILEGQAQGMKWPLLLVIVSRAGRDCYRFNL</sequence>
<protein>
    <submittedName>
        <fullName evidence="2">Uncharacterized protein</fullName>
    </submittedName>
</protein>
<feature type="compositionally biased region" description="Polar residues" evidence="1">
    <location>
        <begin position="189"/>
        <end position="200"/>
    </location>
</feature>
<reference evidence="2 3" key="1">
    <citation type="journal article" date="2018" name="MBio">
        <title>Comparative Genomics Reveals the Core Gene Toolbox for the Fungus-Insect Symbiosis.</title>
        <authorList>
            <person name="Wang Y."/>
            <person name="Stata M."/>
            <person name="Wang W."/>
            <person name="Stajich J.E."/>
            <person name="White M.M."/>
            <person name="Moncalvo J.M."/>
        </authorList>
    </citation>
    <scope>NUCLEOTIDE SEQUENCE [LARGE SCALE GENOMIC DNA]</scope>
    <source>
        <strain evidence="2 3">SC-DP-2</strain>
    </source>
</reference>
<dbReference type="AlphaFoldDB" id="A0A2T9ZEE9"/>
<evidence type="ECO:0000313" key="2">
    <source>
        <dbReference type="EMBL" id="PVV02959.1"/>
    </source>
</evidence>
<dbReference type="OrthoDB" id="5768637at2759"/>
<feature type="region of interest" description="Disordered" evidence="1">
    <location>
        <begin position="159"/>
        <end position="208"/>
    </location>
</feature>
<name>A0A2T9ZEE9_9FUNG</name>
<evidence type="ECO:0000256" key="1">
    <source>
        <dbReference type="SAM" id="MobiDB-lite"/>
    </source>
</evidence>
<dbReference type="Proteomes" id="UP000245609">
    <property type="component" value="Unassembled WGS sequence"/>
</dbReference>